<sequence>MKDVLCHPAALNRAAGIFAGIGAKGIMTGNGECWEEQRKYVISTTRHLALGGGRWEGVILEEIHAFKEKLKELNGKPTDISPILSYSLISNIVVLLMGRQLKDADELKLCIEFLEDAFVFTSPSNATSVVPGLRRFCEIFKIAGYDRYSKINRKFSELVIQQINRHKTVADYKEEGNFINSYLQTLSELSESESKKRYFSEIELHGHVIGLFLGGTDNIFSSLMWLFRLMCQHKDVQDKVYKELMEVVGKDGRVNYNERDRIPYTFAVVIEGQRHGSVMHFNTTRFASQDIPVQGYIIPKGTEIIANMWAIHHDPDYWDEPDAFRPERFLSADGKQFIKPTINFVPFSVGRRNCPGETIAWMEILHYFAETVKNFEIFTPPGLKPEFEIVNGLVARLVPQALCFRERKY</sequence>
<dbReference type="InterPro" id="IPR002401">
    <property type="entry name" value="Cyt_P450_E_grp-I"/>
</dbReference>
<dbReference type="AlphaFoldDB" id="A0AAV2BH85"/>
<dbReference type="InterPro" id="IPR050182">
    <property type="entry name" value="Cytochrome_P450_fam2"/>
</dbReference>
<feature type="binding site" description="axial binding residue" evidence="5">
    <location>
        <position position="354"/>
    </location>
    <ligand>
        <name>heme</name>
        <dbReference type="ChEBI" id="CHEBI:30413"/>
    </ligand>
    <ligandPart>
        <name>Fe</name>
        <dbReference type="ChEBI" id="CHEBI:18248"/>
    </ligandPart>
</feature>
<dbReference type="PANTHER" id="PTHR24300">
    <property type="entry name" value="CYTOCHROME P450 508A4-RELATED"/>
    <property type="match status" value="1"/>
</dbReference>
<evidence type="ECO:0000313" key="7">
    <source>
        <dbReference type="EMBL" id="CAL1295292.1"/>
    </source>
</evidence>
<organism evidence="7 8">
    <name type="scientific">Larinioides sclopetarius</name>
    <dbReference type="NCBI Taxonomy" id="280406"/>
    <lineage>
        <taxon>Eukaryota</taxon>
        <taxon>Metazoa</taxon>
        <taxon>Ecdysozoa</taxon>
        <taxon>Arthropoda</taxon>
        <taxon>Chelicerata</taxon>
        <taxon>Arachnida</taxon>
        <taxon>Araneae</taxon>
        <taxon>Araneomorphae</taxon>
        <taxon>Entelegynae</taxon>
        <taxon>Araneoidea</taxon>
        <taxon>Araneidae</taxon>
        <taxon>Larinioides</taxon>
    </lineage>
</organism>
<evidence type="ECO:0000256" key="6">
    <source>
        <dbReference type="RuleBase" id="RU000461"/>
    </source>
</evidence>
<evidence type="ECO:0008006" key="9">
    <source>
        <dbReference type="Google" id="ProtNLM"/>
    </source>
</evidence>
<evidence type="ECO:0000256" key="3">
    <source>
        <dbReference type="ARBA" id="ARBA00023004"/>
    </source>
</evidence>
<evidence type="ECO:0000256" key="4">
    <source>
        <dbReference type="ARBA" id="ARBA00023033"/>
    </source>
</evidence>
<keyword evidence="8" id="KW-1185">Reference proteome</keyword>
<keyword evidence="4 6" id="KW-0503">Monooxygenase</keyword>
<accession>A0AAV2BH85</accession>
<comment type="cofactor">
    <cofactor evidence="5">
        <name>heme</name>
        <dbReference type="ChEBI" id="CHEBI:30413"/>
    </cofactor>
</comment>
<evidence type="ECO:0000256" key="2">
    <source>
        <dbReference type="ARBA" id="ARBA00022723"/>
    </source>
</evidence>
<keyword evidence="5 6" id="KW-0349">Heme</keyword>
<dbReference type="GO" id="GO:0005506">
    <property type="term" value="F:iron ion binding"/>
    <property type="evidence" value="ECO:0007669"/>
    <property type="project" value="InterPro"/>
</dbReference>
<evidence type="ECO:0000256" key="1">
    <source>
        <dbReference type="ARBA" id="ARBA00010617"/>
    </source>
</evidence>
<dbReference type="Pfam" id="PF00067">
    <property type="entry name" value="p450"/>
    <property type="match status" value="1"/>
</dbReference>
<dbReference type="Gene3D" id="1.10.630.10">
    <property type="entry name" value="Cytochrome P450"/>
    <property type="match status" value="1"/>
</dbReference>
<dbReference type="PRINTS" id="PR00385">
    <property type="entry name" value="P450"/>
</dbReference>
<dbReference type="PANTHER" id="PTHR24300:SF375">
    <property type="entry name" value="CYTOCHROME P450 FAMILY"/>
    <property type="match status" value="1"/>
</dbReference>
<dbReference type="EMBL" id="CAXIEN010000367">
    <property type="protein sequence ID" value="CAL1295292.1"/>
    <property type="molecule type" value="Genomic_DNA"/>
</dbReference>
<evidence type="ECO:0000313" key="8">
    <source>
        <dbReference type="Proteomes" id="UP001497382"/>
    </source>
</evidence>
<dbReference type="GO" id="GO:0005737">
    <property type="term" value="C:cytoplasm"/>
    <property type="evidence" value="ECO:0007669"/>
    <property type="project" value="TreeGrafter"/>
</dbReference>
<dbReference type="GO" id="GO:0006082">
    <property type="term" value="P:organic acid metabolic process"/>
    <property type="evidence" value="ECO:0007669"/>
    <property type="project" value="TreeGrafter"/>
</dbReference>
<dbReference type="GO" id="GO:0006805">
    <property type="term" value="P:xenobiotic metabolic process"/>
    <property type="evidence" value="ECO:0007669"/>
    <property type="project" value="TreeGrafter"/>
</dbReference>
<reference evidence="7 8" key="1">
    <citation type="submission" date="2024-04" db="EMBL/GenBank/DDBJ databases">
        <authorList>
            <person name="Rising A."/>
            <person name="Reimegard J."/>
            <person name="Sonavane S."/>
            <person name="Akerstrom W."/>
            <person name="Nylinder S."/>
            <person name="Hedman E."/>
            <person name="Kallberg Y."/>
        </authorList>
    </citation>
    <scope>NUCLEOTIDE SEQUENCE [LARGE SCALE GENOMIC DNA]</scope>
</reference>
<proteinExistence type="inferred from homology"/>
<evidence type="ECO:0000256" key="5">
    <source>
        <dbReference type="PIRSR" id="PIRSR602401-1"/>
    </source>
</evidence>
<dbReference type="SUPFAM" id="SSF48264">
    <property type="entry name" value="Cytochrome P450"/>
    <property type="match status" value="1"/>
</dbReference>
<gene>
    <name evidence="7" type="ORF">LARSCL_LOCUS19198</name>
</gene>
<dbReference type="InterPro" id="IPR001128">
    <property type="entry name" value="Cyt_P450"/>
</dbReference>
<dbReference type="PROSITE" id="PS00086">
    <property type="entry name" value="CYTOCHROME_P450"/>
    <property type="match status" value="1"/>
</dbReference>
<protein>
    <recommendedName>
        <fullName evidence="9">Cytochrome P450</fullName>
    </recommendedName>
</protein>
<comment type="similarity">
    <text evidence="1 6">Belongs to the cytochrome P450 family.</text>
</comment>
<dbReference type="GO" id="GO:0020037">
    <property type="term" value="F:heme binding"/>
    <property type="evidence" value="ECO:0007669"/>
    <property type="project" value="InterPro"/>
</dbReference>
<dbReference type="Proteomes" id="UP001497382">
    <property type="component" value="Unassembled WGS sequence"/>
</dbReference>
<name>A0AAV2BH85_9ARAC</name>
<dbReference type="GO" id="GO:0016712">
    <property type="term" value="F:oxidoreductase activity, acting on paired donors, with incorporation or reduction of molecular oxygen, reduced flavin or flavoprotein as one donor, and incorporation of one atom of oxygen"/>
    <property type="evidence" value="ECO:0007669"/>
    <property type="project" value="TreeGrafter"/>
</dbReference>
<keyword evidence="6" id="KW-0560">Oxidoreductase</keyword>
<dbReference type="InterPro" id="IPR017972">
    <property type="entry name" value="Cyt_P450_CS"/>
</dbReference>
<dbReference type="InterPro" id="IPR036396">
    <property type="entry name" value="Cyt_P450_sf"/>
</dbReference>
<keyword evidence="2 5" id="KW-0479">Metal-binding</keyword>
<comment type="caution">
    <text evidence="7">The sequence shown here is derived from an EMBL/GenBank/DDBJ whole genome shotgun (WGS) entry which is preliminary data.</text>
</comment>
<keyword evidence="3 5" id="KW-0408">Iron</keyword>
<dbReference type="PRINTS" id="PR00463">
    <property type="entry name" value="EP450I"/>
</dbReference>